<reference evidence="11" key="3">
    <citation type="submission" date="2025-09" db="UniProtKB">
        <authorList>
            <consortium name="Ensembl"/>
        </authorList>
    </citation>
    <scope>IDENTIFICATION</scope>
</reference>
<dbReference type="OMA" id="SCQEQPP"/>
<name>A0A8I5TUW6_PONAB</name>
<dbReference type="FunFam" id="3.10.20.230:FF:000012">
    <property type="entry name" value="Doublecortin domain containing 2C"/>
    <property type="match status" value="1"/>
</dbReference>
<feature type="compositionally biased region" description="Basic and acidic residues" evidence="9">
    <location>
        <begin position="414"/>
        <end position="423"/>
    </location>
</feature>
<dbReference type="InterPro" id="IPR036572">
    <property type="entry name" value="Doublecortin_dom_sf"/>
</dbReference>
<dbReference type="Gene3D" id="3.10.20.230">
    <property type="entry name" value="Doublecortin domain"/>
    <property type="match status" value="2"/>
</dbReference>
<evidence type="ECO:0000313" key="12">
    <source>
        <dbReference type="Proteomes" id="UP000001595"/>
    </source>
</evidence>
<proteinExistence type="predicted"/>
<reference evidence="11" key="1">
    <citation type="submission" date="2008-02" db="EMBL/GenBank/DDBJ databases">
        <title>A 6x draft sequence assembly of the Pongo pygmaeus abelii genome.</title>
        <authorList>
            <person name="Wilson R.K."/>
            <person name="Mardis E."/>
        </authorList>
    </citation>
    <scope>NUCLEOTIDE SEQUENCE [LARGE SCALE GENOMIC DNA]</scope>
</reference>
<evidence type="ECO:0000256" key="4">
    <source>
        <dbReference type="ARBA" id="ARBA00022737"/>
    </source>
</evidence>
<keyword evidence="6" id="KW-0969">Cilium</keyword>
<comment type="subcellular location">
    <subcellularLocation>
        <location evidence="1">Cell projection</location>
        <location evidence="1">Cilium</location>
        <location evidence="1">Flagellum</location>
    </subcellularLocation>
    <subcellularLocation>
        <location evidence="2">Cytoplasm</location>
    </subcellularLocation>
</comment>
<dbReference type="SMART" id="SM00537">
    <property type="entry name" value="DCX"/>
    <property type="match status" value="2"/>
</dbReference>
<feature type="compositionally biased region" description="Polar residues" evidence="9">
    <location>
        <begin position="468"/>
        <end position="480"/>
    </location>
</feature>
<keyword evidence="4" id="KW-0677">Repeat</keyword>
<keyword evidence="12" id="KW-1185">Reference proteome</keyword>
<gene>
    <name evidence="11" type="primary">DCDC2C</name>
</gene>
<dbReference type="CDD" id="cd17154">
    <property type="entry name" value="DCX2_DCDC2C"/>
    <property type="match status" value="1"/>
</dbReference>
<reference evidence="11" key="2">
    <citation type="submission" date="2025-08" db="UniProtKB">
        <authorList>
            <consortium name="Ensembl"/>
        </authorList>
    </citation>
    <scope>IDENTIFICATION</scope>
</reference>
<organism evidence="11 12">
    <name type="scientific">Pongo abelii</name>
    <name type="common">Sumatran orangutan</name>
    <name type="synonym">Pongo pygmaeus abelii</name>
    <dbReference type="NCBI Taxonomy" id="9601"/>
    <lineage>
        <taxon>Eukaryota</taxon>
        <taxon>Metazoa</taxon>
        <taxon>Chordata</taxon>
        <taxon>Craniata</taxon>
        <taxon>Vertebrata</taxon>
        <taxon>Euteleostomi</taxon>
        <taxon>Mammalia</taxon>
        <taxon>Eutheria</taxon>
        <taxon>Euarchontoglires</taxon>
        <taxon>Primates</taxon>
        <taxon>Haplorrhini</taxon>
        <taxon>Catarrhini</taxon>
        <taxon>Hominidae</taxon>
        <taxon>Pongo</taxon>
    </lineage>
</organism>
<keyword evidence="3" id="KW-0963">Cytoplasm</keyword>
<keyword evidence="5" id="KW-0282">Flagellum</keyword>
<accession>A0A8I5TUW6</accession>
<evidence type="ECO:0000256" key="5">
    <source>
        <dbReference type="ARBA" id="ARBA00022846"/>
    </source>
</evidence>
<evidence type="ECO:0000256" key="2">
    <source>
        <dbReference type="ARBA" id="ARBA00004496"/>
    </source>
</evidence>
<dbReference type="GO" id="GO:0031514">
    <property type="term" value="C:motile cilium"/>
    <property type="evidence" value="ECO:0007669"/>
    <property type="project" value="UniProtKB-SubCell"/>
</dbReference>
<dbReference type="Pfam" id="PF03607">
    <property type="entry name" value="DCX"/>
    <property type="match status" value="2"/>
</dbReference>
<dbReference type="SUPFAM" id="SSF89837">
    <property type="entry name" value="Doublecortin (DC)"/>
    <property type="match status" value="2"/>
</dbReference>
<dbReference type="Ensembl" id="ENSPPYT00000039413.1">
    <property type="protein sequence ID" value="ENSPPYP00000030883.1"/>
    <property type="gene ID" value="ENSPPYG00000012680.2"/>
</dbReference>
<dbReference type="PROSITE" id="PS50309">
    <property type="entry name" value="DC"/>
    <property type="match status" value="2"/>
</dbReference>
<dbReference type="CDD" id="cd17151">
    <property type="entry name" value="DCX1_DCDC2C"/>
    <property type="match status" value="1"/>
</dbReference>
<dbReference type="Proteomes" id="UP000001595">
    <property type="component" value="Chromosome 2A"/>
</dbReference>
<feature type="compositionally biased region" description="Basic and acidic residues" evidence="9">
    <location>
        <begin position="331"/>
        <end position="358"/>
    </location>
</feature>
<feature type="region of interest" description="Disordered" evidence="9">
    <location>
        <begin position="233"/>
        <end position="254"/>
    </location>
</feature>
<dbReference type="GO" id="GO:0005737">
    <property type="term" value="C:cytoplasm"/>
    <property type="evidence" value="ECO:0007669"/>
    <property type="project" value="UniProtKB-SubCell"/>
</dbReference>
<dbReference type="AlphaFoldDB" id="A0A8I5TUW6"/>
<dbReference type="GO" id="GO:0005874">
    <property type="term" value="C:microtubule"/>
    <property type="evidence" value="ECO:0007669"/>
    <property type="project" value="TreeGrafter"/>
</dbReference>
<feature type="domain" description="Doublecortin" evidence="10">
    <location>
        <begin position="16"/>
        <end position="98"/>
    </location>
</feature>
<evidence type="ECO:0000259" key="10">
    <source>
        <dbReference type="PROSITE" id="PS50309"/>
    </source>
</evidence>
<evidence type="ECO:0000256" key="6">
    <source>
        <dbReference type="ARBA" id="ARBA00023069"/>
    </source>
</evidence>
<dbReference type="GeneTree" id="ENSGT00940000162396"/>
<feature type="compositionally biased region" description="Polar residues" evidence="9">
    <location>
        <begin position="508"/>
        <end position="530"/>
    </location>
</feature>
<feature type="domain" description="Doublecortin" evidence="10">
    <location>
        <begin position="136"/>
        <end position="217"/>
    </location>
</feature>
<feature type="region of interest" description="Disordered" evidence="9">
    <location>
        <begin position="327"/>
        <end position="530"/>
    </location>
</feature>
<dbReference type="PANTHER" id="PTHR23004:SF9">
    <property type="entry name" value="DOUBLECORTIN DOMAIN-CONTAINING PROTEIN 2C"/>
    <property type="match status" value="1"/>
</dbReference>
<evidence type="ECO:0000256" key="8">
    <source>
        <dbReference type="ARBA" id="ARBA00067544"/>
    </source>
</evidence>
<protein>
    <recommendedName>
        <fullName evidence="8">Doublecortin domain-containing protein 2C</fullName>
    </recommendedName>
</protein>
<dbReference type="GO" id="GO:0035556">
    <property type="term" value="P:intracellular signal transduction"/>
    <property type="evidence" value="ECO:0007669"/>
    <property type="project" value="InterPro"/>
</dbReference>
<evidence type="ECO:0000256" key="9">
    <source>
        <dbReference type="SAM" id="MobiDB-lite"/>
    </source>
</evidence>
<evidence type="ECO:0000256" key="1">
    <source>
        <dbReference type="ARBA" id="ARBA00004230"/>
    </source>
</evidence>
<evidence type="ECO:0000256" key="3">
    <source>
        <dbReference type="ARBA" id="ARBA00022490"/>
    </source>
</evidence>
<dbReference type="InterPro" id="IPR003533">
    <property type="entry name" value="Doublecortin_dom"/>
</dbReference>
<keyword evidence="7" id="KW-0966">Cell projection</keyword>
<sequence length="530" mass="60272">MGTRGPSALVDTTPAKTIVVYRNGDPFYVGKKFVLSRRRAATFEALLEQLTEQVDVPFGVRRLFTPTRGHRVLGLDALQAGGKYVAAGRERFKELDYIHIVPQKPAKIRKLKEIKPVVHCDINVPSKWQTYHRISRHIHVFTNGRLFIPPAKIIIPKFSLSDWDIVLAMIGEKVFPLGGVRKLFTMNGHLLGDSKDLQDNHFYVAAGLETFKYFPYWKSPRVPSEVQQRYANVEKNSQRKKKVDSKGKEPWKYDGIPPKTQDSVYYAKEEKKKTLTEPLVQRGAESDVYKAPTPSEETQGALDVKEEHNVQLEVPVDQRQAEIVKEDEEIHENTPDFEGNKDKEDASLCEDVERKENNSRVPFKKQLPLRHTTKKKEKESYDILEEENTPVLLETPVEIEAHREPPMGQSQEKSSLRQEKQTPEEQESSEQPCLGQPHREQPPEMPESPTQPCLGQPHREQPPEMPESPTQPSSGQSCQEQPPEMPESPTQPSSGQPHREQPPETLESPIQPSSGQSCQEQPPETLESST</sequence>
<evidence type="ECO:0000313" key="11">
    <source>
        <dbReference type="Ensembl" id="ENSPPYP00000030883.1"/>
    </source>
</evidence>
<dbReference type="FunFam" id="3.10.20.230:FF:000015">
    <property type="entry name" value="Doublecortin domain containing 2C"/>
    <property type="match status" value="1"/>
</dbReference>
<dbReference type="PANTHER" id="PTHR23004">
    <property type="entry name" value="DOUBLECORTIN DOMAIN CONTAINING 2"/>
    <property type="match status" value="1"/>
</dbReference>
<evidence type="ECO:0000256" key="7">
    <source>
        <dbReference type="ARBA" id="ARBA00023273"/>
    </source>
</evidence>
<dbReference type="GO" id="GO:0005815">
    <property type="term" value="C:microtubule organizing center"/>
    <property type="evidence" value="ECO:0007669"/>
    <property type="project" value="TreeGrafter"/>
</dbReference>